<feature type="compositionally biased region" description="Low complexity" evidence="4">
    <location>
        <begin position="115"/>
        <end position="130"/>
    </location>
</feature>
<evidence type="ECO:0000313" key="7">
    <source>
        <dbReference type="Proteomes" id="UP000184267"/>
    </source>
</evidence>
<feature type="coiled-coil region" evidence="3">
    <location>
        <begin position="59"/>
        <end position="86"/>
    </location>
</feature>
<dbReference type="InterPro" id="IPR050613">
    <property type="entry name" value="Sec_Metabolite_Reg"/>
</dbReference>
<feature type="compositionally biased region" description="Polar residues" evidence="4">
    <location>
        <begin position="131"/>
        <end position="147"/>
    </location>
</feature>
<evidence type="ECO:0000256" key="3">
    <source>
        <dbReference type="SAM" id="Coils"/>
    </source>
</evidence>
<dbReference type="GO" id="GO:0003677">
    <property type="term" value="F:DNA binding"/>
    <property type="evidence" value="ECO:0007669"/>
    <property type="project" value="InterPro"/>
</dbReference>
<dbReference type="PANTHER" id="PTHR31001:SF87">
    <property type="entry name" value="COL-21"/>
    <property type="match status" value="1"/>
</dbReference>
<evidence type="ECO:0000313" key="6">
    <source>
        <dbReference type="EMBL" id="OJT12327.1"/>
    </source>
</evidence>
<dbReference type="GO" id="GO:0006351">
    <property type="term" value="P:DNA-templated transcription"/>
    <property type="evidence" value="ECO:0007669"/>
    <property type="project" value="InterPro"/>
</dbReference>
<dbReference type="Pfam" id="PF04082">
    <property type="entry name" value="Fungal_trans"/>
    <property type="match status" value="1"/>
</dbReference>
<accession>A0A1M2VXJ7</accession>
<organism evidence="6 7">
    <name type="scientific">Trametes pubescens</name>
    <name type="common">White-rot fungus</name>
    <dbReference type="NCBI Taxonomy" id="154538"/>
    <lineage>
        <taxon>Eukaryota</taxon>
        <taxon>Fungi</taxon>
        <taxon>Dikarya</taxon>
        <taxon>Basidiomycota</taxon>
        <taxon>Agaricomycotina</taxon>
        <taxon>Agaricomycetes</taxon>
        <taxon>Polyporales</taxon>
        <taxon>Polyporaceae</taxon>
        <taxon>Trametes</taxon>
    </lineage>
</organism>
<dbReference type="GO" id="GO:0005634">
    <property type="term" value="C:nucleus"/>
    <property type="evidence" value="ECO:0007669"/>
    <property type="project" value="UniProtKB-SubCell"/>
</dbReference>
<dbReference type="PANTHER" id="PTHR31001">
    <property type="entry name" value="UNCHARACTERIZED TRANSCRIPTIONAL REGULATORY PROTEIN"/>
    <property type="match status" value="1"/>
</dbReference>
<feature type="region of interest" description="Disordered" evidence="4">
    <location>
        <begin position="708"/>
        <end position="753"/>
    </location>
</feature>
<dbReference type="GO" id="GO:0008270">
    <property type="term" value="F:zinc ion binding"/>
    <property type="evidence" value="ECO:0007669"/>
    <property type="project" value="InterPro"/>
</dbReference>
<dbReference type="Proteomes" id="UP000184267">
    <property type="component" value="Unassembled WGS sequence"/>
</dbReference>
<dbReference type="SMART" id="SM00906">
    <property type="entry name" value="Fungal_trans"/>
    <property type="match status" value="1"/>
</dbReference>
<dbReference type="CDD" id="cd12148">
    <property type="entry name" value="fungal_TF_MHR"/>
    <property type="match status" value="1"/>
</dbReference>
<evidence type="ECO:0000256" key="1">
    <source>
        <dbReference type="ARBA" id="ARBA00004123"/>
    </source>
</evidence>
<gene>
    <name evidence="6" type="ORF">TRAPUB_11102</name>
</gene>
<feature type="compositionally biased region" description="Pro residues" evidence="4">
    <location>
        <begin position="42"/>
        <end position="52"/>
    </location>
</feature>
<dbReference type="STRING" id="154538.A0A1M2VXJ7"/>
<evidence type="ECO:0000256" key="2">
    <source>
        <dbReference type="ARBA" id="ARBA00023242"/>
    </source>
</evidence>
<feature type="region of interest" description="Disordered" evidence="4">
    <location>
        <begin position="1"/>
        <end position="57"/>
    </location>
</feature>
<dbReference type="OrthoDB" id="3364175at2759"/>
<reference evidence="6 7" key="1">
    <citation type="submission" date="2016-10" db="EMBL/GenBank/DDBJ databases">
        <title>Genome sequence of the basidiomycete white-rot fungus Trametes pubescens.</title>
        <authorList>
            <person name="Makela M.R."/>
            <person name="Granchi Z."/>
            <person name="Peng M."/>
            <person name="De Vries R.P."/>
            <person name="Grigoriev I."/>
            <person name="Riley R."/>
            <person name="Hilden K."/>
        </authorList>
    </citation>
    <scope>NUCLEOTIDE SEQUENCE [LARGE SCALE GENOMIC DNA]</scope>
    <source>
        <strain evidence="6 7">FBCC735</strain>
    </source>
</reference>
<dbReference type="EMBL" id="MNAD01000493">
    <property type="protein sequence ID" value="OJT12327.1"/>
    <property type="molecule type" value="Genomic_DNA"/>
</dbReference>
<protein>
    <recommendedName>
        <fullName evidence="5">Xylanolytic transcriptional activator regulatory domain-containing protein</fullName>
    </recommendedName>
</protein>
<keyword evidence="3" id="KW-0175">Coiled coil</keyword>
<feature type="region of interest" description="Disordered" evidence="4">
    <location>
        <begin position="115"/>
        <end position="165"/>
    </location>
</feature>
<dbReference type="InterPro" id="IPR007219">
    <property type="entry name" value="XnlR_reg_dom"/>
</dbReference>
<evidence type="ECO:0000256" key="4">
    <source>
        <dbReference type="SAM" id="MobiDB-lite"/>
    </source>
</evidence>
<name>A0A1M2VXJ7_TRAPU</name>
<feature type="compositionally biased region" description="Polar residues" evidence="4">
    <location>
        <begin position="719"/>
        <end position="732"/>
    </location>
</feature>
<proteinExistence type="predicted"/>
<dbReference type="AlphaFoldDB" id="A0A1M2VXJ7"/>
<keyword evidence="7" id="KW-1185">Reference proteome</keyword>
<sequence>MSAMNSPEEHPSADTQLSASGKAKQTRRRQRLSCVEWEPLAARPPPQRPPQGAPTVPVIDSAQSTIANLSARIASLEDVITRQNQQIRSLAGPSGAQGLTSSVTVESVMASTAYASASSPSDASGSEQSSGATSGNSNAPVVTSAYKNNRGGGHAHDNCTAPNSEDEECALSHYDYDVQRAAVALAQLSLAPADEYVGSGTIPYALNKLGDPYRARFKIARSANTTTVSEPFQPGSHPLSGPIQQLVASLPSRAVVDTLVDGYFAERNWEFGIPEGWFRQSCEHMWQHLALRCPGPSCHMTGGCTRCTEELNPHWLALLFAVLALAPHRLVGSSAKTYFLKAMEARRLVEDILLASRAYSQPGAVQGVVLSCIGAALLARYLADRGRVSDAWKLTGTALRNAQAVGLHRDPGWQKWDAMDKQERELRLLGWWSLVNADRLYSIILGRPMMATEGSFDVKLLPADVHGDGSPNPNVIFQEHFIGLGDIVGEMVTRCMGITFPAYATALEMDRKFRFWLCRLHTSLDWREPHPTSNPVTLEERSRAYQRHLCAGYYLAAQMNLHRPYLMHAPPILPPPKPLSATMTVIMNPSRERCIELAMELVRVMCDAQEEAAQWEPDRELPALLFHYAYFVFDGVIAIAGAFSQEPPHPKAEECLALIDRALGMLQWCVSATRDVENRDGEGETAARAITTIGALRKAGQWDERFRKDRAARAARKANGQNGNGSARNSNSPPEPATERPAQEPVFPQGMSLPDPSLFGGLAYSAPEPTNPIPFLTTGSPFPGFSFPGLTTPAQTTSATMPMLFGGGGDARDFGSMPSGGSGMDTAATNGALGTASMQTMGMPFDMLHGAESFDVDWSAFAEIQGWPVNGLFDSTS</sequence>
<evidence type="ECO:0000259" key="5">
    <source>
        <dbReference type="SMART" id="SM00906"/>
    </source>
</evidence>
<keyword evidence="2" id="KW-0539">Nucleus</keyword>
<comment type="caution">
    <text evidence="6">The sequence shown here is derived from an EMBL/GenBank/DDBJ whole genome shotgun (WGS) entry which is preliminary data.</text>
</comment>
<feature type="domain" description="Xylanolytic transcriptional activator regulatory" evidence="5">
    <location>
        <begin position="391"/>
        <end position="468"/>
    </location>
</feature>
<comment type="subcellular location">
    <subcellularLocation>
        <location evidence="1">Nucleus</location>
    </subcellularLocation>
</comment>
<dbReference type="OMA" id="ERNWEFG"/>